<reference evidence="3 4" key="1">
    <citation type="submission" date="2017-08" db="EMBL/GenBank/DDBJ databases">
        <authorList>
            <person name="de Groot N.N."/>
        </authorList>
    </citation>
    <scope>NUCLEOTIDE SEQUENCE [LARGE SCALE GENOMIC DNA]</scope>
    <source>
        <strain evidence="3 4">JA575</strain>
    </source>
</reference>
<dbReference type="OrthoDB" id="8254912at2"/>
<sequence>MSSYNAQPIPARVAFDPRSLETLPLDPWDRFRDAPPLQLAEAERPARLDMIQMPGASVAMPQVIPPLPPGYTLDPPPQQVIPPLPPGYTLDPLPPGYNMAPLQNHPEDAPVANGARPGMFDDLIPQPQQAAPTGGRPGMFDDLIPANNRGPKLIPVDHDPFAQPQPDNRTTLQKVREAIDPVALASSAISSLWNNRHAIAVGAQGVGAGVRDLALMPFDLAAGAQNGVTALTNKAFGTDIPYAVPASRMAEKVLAPYSIPESEMSPGEKLGYNINRFGTQGVGGGTALAMRAPTVAAAVMPSETAGARILDRLSRPYMAAPARTVGGDAVGGAGAGVGVTAAEEYLPKEPATTTGQIANTVATLAAPLIGGVGATAALSSAEGLGGMFRNIAARSFGSTPEIPLNPIAKTPYKEPEIDRAAATLQNQTTGAPRAVAQDIRENAAEFTNPQRPGEAALLPSQIPTAGLLSRDPGLISQEGAARSKNAPDFIERDQRVKETAAGRVNSLRDPEADLGSVFRRAAEARDERLQGANAAVDERASALSALDQARQHQGAEFGVVANAGARAGASQRLDRAVVDEGYVPARAEKNRQFETSPGRAEQLPADEVFTAIDRVRAQNNMLRPDNQVPEDLMQRLEALRPRIEMRDTNILGADGRPVRQEVNVGGAGTATGADLADLRKYIGAAQQRAQVTGNFDLADSLRNLGGAVNRAIEVAPGYAEANANYRQFADRWRPNQADEMARFTQELDRSGNTDGMPNRGSTPPSETAGRFLSSPEKAQTLQRVLAGAPNAQAGQSAVRDYMRSDFAMSAMNPDGTLHPARAAAWERNNADVLHQFPALRTEFDGYVQTARRGQALSIEARNALDEARAARRATELEVDRSAIGTLLREDPRDVAKSLLGGRYGSEKRLDEISALVKNDAQAKRGWKAAVAEVLTDKVRGSKMVGETPEVQFARLAREFQDNEALLAKTFTPEEMNTLRQGHKLLEYFKEAEKRATVGSDTADKWNVSQWVQLAIRHVKGDLAGGGLVKRFKLFLELLPTNKQGADEIVRLAWFNPDVAAYLLERPIKNPNVPEYNIDLRRLEAAAQGARESGD</sequence>
<dbReference type="Proteomes" id="UP000256343">
    <property type="component" value="Unassembled WGS sequence"/>
</dbReference>
<gene>
    <name evidence="2" type="ORF">BJ125_108137</name>
    <name evidence="3" type="ORF">SAMN05892882_108137</name>
</gene>
<feature type="region of interest" description="Disordered" evidence="1">
    <location>
        <begin position="748"/>
        <end position="773"/>
    </location>
</feature>
<organism evidence="3 4">
    <name type="scientific">Rhodopseudomonas pentothenatexigens</name>
    <dbReference type="NCBI Taxonomy" id="999699"/>
    <lineage>
        <taxon>Bacteria</taxon>
        <taxon>Pseudomonadati</taxon>
        <taxon>Pseudomonadota</taxon>
        <taxon>Alphaproteobacteria</taxon>
        <taxon>Hyphomicrobiales</taxon>
        <taxon>Nitrobacteraceae</taxon>
        <taxon>Rhodopseudomonas</taxon>
    </lineage>
</organism>
<dbReference type="AlphaFoldDB" id="A0A336JMP8"/>
<name>A0A336JMP8_9BRAD</name>
<evidence type="ECO:0000313" key="4">
    <source>
        <dbReference type="Proteomes" id="UP000252631"/>
    </source>
</evidence>
<protein>
    <submittedName>
        <fullName evidence="3">Uncharacterized protein</fullName>
    </submittedName>
</protein>
<evidence type="ECO:0000313" key="5">
    <source>
        <dbReference type="Proteomes" id="UP000256343"/>
    </source>
</evidence>
<dbReference type="EMBL" id="QRDT01000008">
    <property type="protein sequence ID" value="RED36202.1"/>
    <property type="molecule type" value="Genomic_DNA"/>
</dbReference>
<keyword evidence="5" id="KW-1185">Reference proteome</keyword>
<dbReference type="RefSeq" id="WP_114357828.1">
    <property type="nucleotide sequence ID" value="NZ_QRDT01000008.1"/>
</dbReference>
<reference evidence="2 5" key="2">
    <citation type="submission" date="2018-07" db="EMBL/GenBank/DDBJ databases">
        <title>Genomic Encyclopedia of Archaeal and Bacterial Type Strains, Phase II (KMG-II): from individual species to whole genera.</title>
        <authorList>
            <person name="Goeker M."/>
        </authorList>
    </citation>
    <scope>NUCLEOTIDE SEQUENCE [LARGE SCALE GENOMIC DNA]</scope>
    <source>
        <strain evidence="2 5">JA575</strain>
    </source>
</reference>
<evidence type="ECO:0000313" key="3">
    <source>
        <dbReference type="EMBL" id="SSW90762.1"/>
    </source>
</evidence>
<dbReference type="EMBL" id="UFQQ01000008">
    <property type="protein sequence ID" value="SSW90762.1"/>
    <property type="molecule type" value="Genomic_DNA"/>
</dbReference>
<feature type="compositionally biased region" description="Polar residues" evidence="1">
    <location>
        <begin position="752"/>
        <end position="765"/>
    </location>
</feature>
<accession>A0A336JMP8</accession>
<evidence type="ECO:0000313" key="2">
    <source>
        <dbReference type="EMBL" id="RED36202.1"/>
    </source>
</evidence>
<evidence type="ECO:0000256" key="1">
    <source>
        <dbReference type="SAM" id="MobiDB-lite"/>
    </source>
</evidence>
<dbReference type="Proteomes" id="UP000252631">
    <property type="component" value="Unassembled WGS sequence"/>
</dbReference>
<proteinExistence type="predicted"/>